<evidence type="ECO:0000313" key="1">
    <source>
        <dbReference type="EMBL" id="TKK90847.1"/>
    </source>
</evidence>
<dbReference type="Gene3D" id="2.30.320.10">
    <property type="entry name" value="YwqG-like"/>
    <property type="match status" value="1"/>
</dbReference>
<dbReference type="Proteomes" id="UP000308705">
    <property type="component" value="Unassembled WGS sequence"/>
</dbReference>
<dbReference type="RefSeq" id="WP_137245587.1">
    <property type="nucleotide sequence ID" value="NZ_SZQA01000002.1"/>
</dbReference>
<comment type="caution">
    <text evidence="1">The sequence shown here is derived from an EMBL/GenBank/DDBJ whole genome shotgun (WGS) entry which is preliminary data.</text>
</comment>
<dbReference type="AlphaFoldDB" id="A0A4U3MR70"/>
<evidence type="ECO:0000313" key="2">
    <source>
        <dbReference type="Proteomes" id="UP000308705"/>
    </source>
</evidence>
<reference evidence="1 2" key="1">
    <citation type="submission" date="2019-04" db="EMBL/GenBank/DDBJ databases">
        <title>Herbidospora sp. NEAU-GS14.nov., a novel actinomycete isolated from soil.</title>
        <authorList>
            <person name="Han L."/>
        </authorList>
    </citation>
    <scope>NUCLEOTIDE SEQUENCE [LARGE SCALE GENOMIC DNA]</scope>
    <source>
        <strain evidence="1 2">NEAU-GS14</strain>
    </source>
</reference>
<dbReference type="InterPro" id="IPR035948">
    <property type="entry name" value="YwqG-like_sf"/>
</dbReference>
<accession>A0A4U3MR70</accession>
<sequence>MGLTTPSAPFDIAAVFPELAGQSRTTVRLHPRRGEPAITDSSIGGPLLWPADEPWPICPEPLTHHPSEGWDPLPLVPVLQLFACDVPEVPFPEGADALQVLWCPLDHEPYFQPHTTARWRKAEAAGSVLIEAPTPDPDSDESYLPMACVLSPERVEEYPAGWGLPAELRNRIWAWEDEFPNPDNWRYFSHLSSAPGSKVGGWVRWIQDPVEIECGEGHIMAHLLTIASWEFDIKSGKRWPPIEERSLLTPHAPPEIQNPTDLMIQDAGSLYLFVCQECPERPVDSYSQGS</sequence>
<gene>
    <name evidence="1" type="ORF">FDA94_03535</name>
</gene>
<name>A0A4U3MR70_9ACTN</name>
<dbReference type="OrthoDB" id="4332009at2"/>
<dbReference type="SUPFAM" id="SSF103032">
    <property type="entry name" value="Hypothetical protein YwqG"/>
    <property type="match status" value="1"/>
</dbReference>
<keyword evidence="2" id="KW-1185">Reference proteome</keyword>
<proteinExistence type="predicted"/>
<organism evidence="1 2">
    <name type="scientific">Herbidospora galbida</name>
    <dbReference type="NCBI Taxonomy" id="2575442"/>
    <lineage>
        <taxon>Bacteria</taxon>
        <taxon>Bacillati</taxon>
        <taxon>Actinomycetota</taxon>
        <taxon>Actinomycetes</taxon>
        <taxon>Streptosporangiales</taxon>
        <taxon>Streptosporangiaceae</taxon>
        <taxon>Herbidospora</taxon>
    </lineage>
</organism>
<dbReference type="EMBL" id="SZQA01000002">
    <property type="protein sequence ID" value="TKK90847.1"/>
    <property type="molecule type" value="Genomic_DNA"/>
</dbReference>
<protein>
    <submittedName>
        <fullName evidence="1">DUF1963 domain-containing protein</fullName>
    </submittedName>
</protein>